<dbReference type="EMBL" id="JARKIF010000010">
    <property type="protein sequence ID" value="KAJ7628472.1"/>
    <property type="molecule type" value="Genomic_DNA"/>
</dbReference>
<evidence type="ECO:0000313" key="8">
    <source>
        <dbReference type="EMBL" id="KAJ7628472.1"/>
    </source>
</evidence>
<evidence type="ECO:0000256" key="1">
    <source>
        <dbReference type="ARBA" id="ARBA00004123"/>
    </source>
</evidence>
<evidence type="ECO:0000256" key="2">
    <source>
        <dbReference type="ARBA" id="ARBA00023015"/>
    </source>
</evidence>
<comment type="caution">
    <text evidence="8">The sequence shown here is derived from an EMBL/GenBank/DDBJ whole genome shotgun (WGS) entry which is preliminary data.</text>
</comment>
<dbReference type="GO" id="GO:0000976">
    <property type="term" value="F:transcription cis-regulatory region binding"/>
    <property type="evidence" value="ECO:0007669"/>
    <property type="project" value="TreeGrafter"/>
</dbReference>
<proteinExistence type="predicted"/>
<feature type="region of interest" description="Disordered" evidence="6">
    <location>
        <begin position="568"/>
        <end position="617"/>
    </location>
</feature>
<dbReference type="CDD" id="cd00067">
    <property type="entry name" value="GAL4"/>
    <property type="match status" value="1"/>
</dbReference>
<name>A0AAD7BR32_9AGAR</name>
<dbReference type="CDD" id="cd12148">
    <property type="entry name" value="fungal_TF_MHR"/>
    <property type="match status" value="1"/>
</dbReference>
<dbReference type="PROSITE" id="PS00463">
    <property type="entry name" value="ZN2_CY6_FUNGAL_1"/>
    <property type="match status" value="1"/>
</dbReference>
<dbReference type="GO" id="GO:0008270">
    <property type="term" value="F:zinc ion binding"/>
    <property type="evidence" value="ECO:0007669"/>
    <property type="project" value="InterPro"/>
</dbReference>
<evidence type="ECO:0000256" key="3">
    <source>
        <dbReference type="ARBA" id="ARBA00023125"/>
    </source>
</evidence>
<dbReference type="Proteomes" id="UP001221142">
    <property type="component" value="Unassembled WGS sequence"/>
</dbReference>
<comment type="subcellular location">
    <subcellularLocation>
        <location evidence="1">Nucleus</location>
    </subcellularLocation>
</comment>
<protein>
    <recommendedName>
        <fullName evidence="7">Zn(2)-C6 fungal-type domain-containing protein</fullName>
    </recommendedName>
</protein>
<evidence type="ECO:0000256" key="6">
    <source>
        <dbReference type="SAM" id="MobiDB-lite"/>
    </source>
</evidence>
<gene>
    <name evidence="8" type="ORF">FB45DRAFT_748384</name>
</gene>
<reference evidence="8" key="1">
    <citation type="submission" date="2023-03" db="EMBL/GenBank/DDBJ databases">
        <title>Massive genome expansion in bonnet fungi (Mycena s.s.) driven by repeated elements and novel gene families across ecological guilds.</title>
        <authorList>
            <consortium name="Lawrence Berkeley National Laboratory"/>
            <person name="Harder C.B."/>
            <person name="Miyauchi S."/>
            <person name="Viragh M."/>
            <person name="Kuo A."/>
            <person name="Thoen E."/>
            <person name="Andreopoulos B."/>
            <person name="Lu D."/>
            <person name="Skrede I."/>
            <person name="Drula E."/>
            <person name="Henrissat B."/>
            <person name="Morin E."/>
            <person name="Kohler A."/>
            <person name="Barry K."/>
            <person name="LaButti K."/>
            <person name="Morin E."/>
            <person name="Salamov A."/>
            <person name="Lipzen A."/>
            <person name="Mereny Z."/>
            <person name="Hegedus B."/>
            <person name="Baldrian P."/>
            <person name="Stursova M."/>
            <person name="Weitz H."/>
            <person name="Taylor A."/>
            <person name="Grigoriev I.V."/>
            <person name="Nagy L.G."/>
            <person name="Martin F."/>
            <person name="Kauserud H."/>
        </authorList>
    </citation>
    <scope>NUCLEOTIDE SEQUENCE</scope>
    <source>
        <strain evidence="8">9284</strain>
    </source>
</reference>
<keyword evidence="4" id="KW-0804">Transcription</keyword>
<dbReference type="InterPro" id="IPR051089">
    <property type="entry name" value="prtT"/>
</dbReference>
<feature type="domain" description="Zn(2)-C6 fungal-type" evidence="7">
    <location>
        <begin position="23"/>
        <end position="58"/>
    </location>
</feature>
<dbReference type="GO" id="GO:0000981">
    <property type="term" value="F:DNA-binding transcription factor activity, RNA polymerase II-specific"/>
    <property type="evidence" value="ECO:0007669"/>
    <property type="project" value="InterPro"/>
</dbReference>
<dbReference type="Gene3D" id="4.10.240.10">
    <property type="entry name" value="Zn(2)-C6 fungal-type DNA-binding domain"/>
    <property type="match status" value="1"/>
</dbReference>
<dbReference type="SUPFAM" id="SSF57701">
    <property type="entry name" value="Zn2/Cys6 DNA-binding domain"/>
    <property type="match status" value="1"/>
</dbReference>
<dbReference type="PANTHER" id="PTHR31845:SF17">
    <property type="entry name" value="ZN(II)2CYS6 TRANSCRIPTION FACTOR (EUROFUNG)"/>
    <property type="match status" value="1"/>
</dbReference>
<dbReference type="InterPro" id="IPR036864">
    <property type="entry name" value="Zn2-C6_fun-type_DNA-bd_sf"/>
</dbReference>
<accession>A0AAD7BR32</accession>
<dbReference type="Pfam" id="PF00172">
    <property type="entry name" value="Zn_clus"/>
    <property type="match status" value="1"/>
</dbReference>
<keyword evidence="2" id="KW-0805">Transcription regulation</keyword>
<dbReference type="InterPro" id="IPR001138">
    <property type="entry name" value="Zn2Cys6_DnaBD"/>
</dbReference>
<feature type="region of interest" description="Disordered" evidence="6">
    <location>
        <begin position="1"/>
        <end position="22"/>
    </location>
</feature>
<dbReference type="SMART" id="SM00066">
    <property type="entry name" value="GAL4"/>
    <property type="match status" value="1"/>
</dbReference>
<evidence type="ECO:0000256" key="4">
    <source>
        <dbReference type="ARBA" id="ARBA00023163"/>
    </source>
</evidence>
<evidence type="ECO:0000313" key="9">
    <source>
        <dbReference type="Proteomes" id="UP001221142"/>
    </source>
</evidence>
<feature type="region of interest" description="Disordered" evidence="6">
    <location>
        <begin position="70"/>
        <end position="96"/>
    </location>
</feature>
<dbReference type="PANTHER" id="PTHR31845">
    <property type="entry name" value="FINGER DOMAIN PROTEIN, PUTATIVE-RELATED"/>
    <property type="match status" value="1"/>
</dbReference>
<keyword evidence="9" id="KW-1185">Reference proteome</keyword>
<sequence>MKRSREKEETRTTTTKKPKSIQACSSCRKHKTRCEILDPSKSPVKCHRCQVLSLQCSYEDTLLPTAASIPTASTSKCPSPDSPPSDLAQPPTAAHRSAALRTYPATMPPTDRMWSFVSDQPVSNWSAPMLAIQHLSKIPLPHLPAQTLPQLPPGDFTLPQILSEERICYLLELFDERYTPWLNFKPTKNTNGSLLHTVCCAVASRHLDSSSGGTLVKMQLQKLAEDSIAKMILNPRPSDSMETIQALLILSLWPPLGGAPEEEGRDGRLLIASAVSMAMNLRLNQASEKVFAMRKANEDPVVLEEMLENARLWIALTNTESVLCAGTGRIPLSKRSPEDLRLIEFPEDFDDVHFGDVRLTLTAESFDLLEKALTHHITDESSPAEVDSFYDEIMIPLEKMKRIKRLLMPLPFVLEREQFYFHILHIYRGMARLLVLYHALWDARRSVGKIPLGQTWHPYFKPHGVEAVGDWGRDVIITVEELLTCVLGADAHMLSTSPDNIFRMITLAAGYLVAVKFLMLRGATVLTGASDLVLAKIVSLLNQAACAPGHPAQRAAFLITGMIAQWESRSKSPPPQSVPATSTMTGTSSYPTPSSDFRPLETPPPSGASPLPPHEFYEPSAFAAGRQQQQPLHYQQHPTYDQYGMPDVDFSAFLDSTIPVDAEFWNNLAQTHIMPGYH</sequence>
<evidence type="ECO:0000259" key="7">
    <source>
        <dbReference type="PROSITE" id="PS50048"/>
    </source>
</evidence>
<feature type="compositionally biased region" description="Pro residues" evidence="6">
    <location>
        <begin position="601"/>
        <end position="613"/>
    </location>
</feature>
<dbReference type="PROSITE" id="PS50048">
    <property type="entry name" value="ZN2_CY6_FUNGAL_2"/>
    <property type="match status" value="1"/>
</dbReference>
<keyword evidence="5" id="KW-0539">Nucleus</keyword>
<feature type="compositionally biased region" description="Basic and acidic residues" evidence="6">
    <location>
        <begin position="1"/>
        <end position="11"/>
    </location>
</feature>
<dbReference type="AlphaFoldDB" id="A0AAD7BR32"/>
<feature type="compositionally biased region" description="Polar residues" evidence="6">
    <location>
        <begin position="578"/>
        <end position="595"/>
    </location>
</feature>
<dbReference type="GO" id="GO:0005634">
    <property type="term" value="C:nucleus"/>
    <property type="evidence" value="ECO:0007669"/>
    <property type="project" value="UniProtKB-SubCell"/>
</dbReference>
<evidence type="ECO:0000256" key="5">
    <source>
        <dbReference type="ARBA" id="ARBA00023242"/>
    </source>
</evidence>
<keyword evidence="3" id="KW-0238">DNA-binding</keyword>
<organism evidence="8 9">
    <name type="scientific">Roridomyces roridus</name>
    <dbReference type="NCBI Taxonomy" id="1738132"/>
    <lineage>
        <taxon>Eukaryota</taxon>
        <taxon>Fungi</taxon>
        <taxon>Dikarya</taxon>
        <taxon>Basidiomycota</taxon>
        <taxon>Agaricomycotina</taxon>
        <taxon>Agaricomycetes</taxon>
        <taxon>Agaricomycetidae</taxon>
        <taxon>Agaricales</taxon>
        <taxon>Marasmiineae</taxon>
        <taxon>Mycenaceae</taxon>
        <taxon>Roridomyces</taxon>
    </lineage>
</organism>
<feature type="compositionally biased region" description="Low complexity" evidence="6">
    <location>
        <begin position="73"/>
        <end position="91"/>
    </location>
</feature>